<organism evidence="1 2">
    <name type="scientific">Spirosoma endbachense</name>
    <dbReference type="NCBI Taxonomy" id="2666025"/>
    <lineage>
        <taxon>Bacteria</taxon>
        <taxon>Pseudomonadati</taxon>
        <taxon>Bacteroidota</taxon>
        <taxon>Cytophagia</taxon>
        <taxon>Cytophagales</taxon>
        <taxon>Cytophagaceae</taxon>
        <taxon>Spirosoma</taxon>
    </lineage>
</organism>
<gene>
    <name evidence="1" type="ORF">GJR95_15620</name>
</gene>
<dbReference type="InterPro" id="IPR009833">
    <property type="entry name" value="DUF1398"/>
</dbReference>
<protein>
    <submittedName>
        <fullName evidence="1">DUF1398 domain-containing protein</fullName>
    </submittedName>
</protein>
<evidence type="ECO:0000313" key="1">
    <source>
        <dbReference type="EMBL" id="QHV96360.1"/>
    </source>
</evidence>
<dbReference type="RefSeq" id="WP_162386767.1">
    <property type="nucleotide sequence ID" value="NZ_CP045997.1"/>
</dbReference>
<name>A0A6P1VWZ4_9BACT</name>
<sequence length="131" mass="14438">MTIAEKIHQAYATSKNYPDLAQKLIDAGVQSYTVDVASSIILYRFAHGLVEIHASTAGPRTIERTFDEALTLKAIRDNQEGKSDYPGFMDAIAKAGVRFYDAILNGSGKRVIYLGIGGHYEERIPVKQGVY</sequence>
<dbReference type="AlphaFoldDB" id="A0A6P1VWZ4"/>
<reference evidence="1 2" key="1">
    <citation type="submission" date="2019-11" db="EMBL/GenBank/DDBJ databases">
        <title>Spirosoma endbachense sp. nov., isolated from a natural salt meadow.</title>
        <authorList>
            <person name="Rojas J."/>
            <person name="Ambika Manirajan B."/>
            <person name="Ratering S."/>
            <person name="Suarez C."/>
            <person name="Geissler-Plaum R."/>
            <person name="Schnell S."/>
        </authorList>
    </citation>
    <scope>NUCLEOTIDE SEQUENCE [LARGE SCALE GENOMIC DNA]</scope>
    <source>
        <strain evidence="1 2">I-24</strain>
    </source>
</reference>
<evidence type="ECO:0000313" key="2">
    <source>
        <dbReference type="Proteomes" id="UP000464577"/>
    </source>
</evidence>
<keyword evidence="2" id="KW-1185">Reference proteome</keyword>
<dbReference type="SUPFAM" id="SSF160419">
    <property type="entry name" value="YdfO-like"/>
    <property type="match status" value="1"/>
</dbReference>
<dbReference type="InterPro" id="IPR036696">
    <property type="entry name" value="YdfO-like_sf"/>
</dbReference>
<accession>A0A6P1VWZ4</accession>
<proteinExistence type="predicted"/>
<dbReference type="Proteomes" id="UP000464577">
    <property type="component" value="Chromosome"/>
</dbReference>
<dbReference type="Gene3D" id="3.30.1810.10">
    <property type="entry name" value="YdfO-like"/>
    <property type="match status" value="1"/>
</dbReference>
<dbReference type="KEGG" id="senf:GJR95_15620"/>
<dbReference type="Pfam" id="PF07166">
    <property type="entry name" value="DUF1398"/>
    <property type="match status" value="1"/>
</dbReference>
<dbReference type="EMBL" id="CP045997">
    <property type="protein sequence ID" value="QHV96360.1"/>
    <property type="molecule type" value="Genomic_DNA"/>
</dbReference>